<proteinExistence type="predicted"/>
<evidence type="ECO:0000313" key="2">
    <source>
        <dbReference type="Proteomes" id="UP001054837"/>
    </source>
</evidence>
<gene>
    <name evidence="1" type="ORF">CDAR_33911</name>
</gene>
<reference evidence="1 2" key="1">
    <citation type="submission" date="2021-06" db="EMBL/GenBank/DDBJ databases">
        <title>Caerostris darwini draft genome.</title>
        <authorList>
            <person name="Kono N."/>
            <person name="Arakawa K."/>
        </authorList>
    </citation>
    <scope>NUCLEOTIDE SEQUENCE [LARGE SCALE GENOMIC DNA]</scope>
</reference>
<name>A0AAV4UYL9_9ARAC</name>
<protein>
    <submittedName>
        <fullName evidence="1">Uncharacterized protein</fullName>
    </submittedName>
</protein>
<sequence length="116" mass="13175">MSPWFYSFSRPEGFKFLLVGKNRGGSGVKRRNSLRNGGKKIIFLFLAMLARTSERCVLFELQDLAEKGKKSCLLCDLEKNVTLLLSFSWNPKKETMPLLKGNTKINIGCVVRSRTN</sequence>
<comment type="caution">
    <text evidence="1">The sequence shown here is derived from an EMBL/GenBank/DDBJ whole genome shotgun (WGS) entry which is preliminary data.</text>
</comment>
<organism evidence="1 2">
    <name type="scientific">Caerostris darwini</name>
    <dbReference type="NCBI Taxonomy" id="1538125"/>
    <lineage>
        <taxon>Eukaryota</taxon>
        <taxon>Metazoa</taxon>
        <taxon>Ecdysozoa</taxon>
        <taxon>Arthropoda</taxon>
        <taxon>Chelicerata</taxon>
        <taxon>Arachnida</taxon>
        <taxon>Araneae</taxon>
        <taxon>Araneomorphae</taxon>
        <taxon>Entelegynae</taxon>
        <taxon>Araneoidea</taxon>
        <taxon>Araneidae</taxon>
        <taxon>Caerostris</taxon>
    </lineage>
</organism>
<evidence type="ECO:0000313" key="1">
    <source>
        <dbReference type="EMBL" id="GIY63036.1"/>
    </source>
</evidence>
<keyword evidence="2" id="KW-1185">Reference proteome</keyword>
<dbReference type="AlphaFoldDB" id="A0AAV4UYL9"/>
<dbReference type="EMBL" id="BPLQ01012157">
    <property type="protein sequence ID" value="GIY63036.1"/>
    <property type="molecule type" value="Genomic_DNA"/>
</dbReference>
<dbReference type="Proteomes" id="UP001054837">
    <property type="component" value="Unassembled WGS sequence"/>
</dbReference>
<accession>A0AAV4UYL9</accession>